<dbReference type="Proteomes" id="UP000821865">
    <property type="component" value="Chromosome 1"/>
</dbReference>
<evidence type="ECO:0000313" key="1">
    <source>
        <dbReference type="EMBL" id="KAH7978313.1"/>
    </source>
</evidence>
<comment type="caution">
    <text evidence="1">The sequence shown here is derived from an EMBL/GenBank/DDBJ whole genome shotgun (WGS) entry which is preliminary data.</text>
</comment>
<organism evidence="1 2">
    <name type="scientific">Dermacentor silvarum</name>
    <name type="common">Tick</name>
    <dbReference type="NCBI Taxonomy" id="543639"/>
    <lineage>
        <taxon>Eukaryota</taxon>
        <taxon>Metazoa</taxon>
        <taxon>Ecdysozoa</taxon>
        <taxon>Arthropoda</taxon>
        <taxon>Chelicerata</taxon>
        <taxon>Arachnida</taxon>
        <taxon>Acari</taxon>
        <taxon>Parasitiformes</taxon>
        <taxon>Ixodida</taxon>
        <taxon>Ixodoidea</taxon>
        <taxon>Ixodidae</taxon>
        <taxon>Rhipicephalinae</taxon>
        <taxon>Dermacentor</taxon>
    </lineage>
</organism>
<name>A0ACB8DVL1_DERSI</name>
<evidence type="ECO:0000313" key="2">
    <source>
        <dbReference type="Proteomes" id="UP000821865"/>
    </source>
</evidence>
<gene>
    <name evidence="1" type="ORF">HPB49_005183</name>
</gene>
<keyword evidence="2" id="KW-1185">Reference proteome</keyword>
<sequence>MGHKDFKCSNGWLERFKKRHSVNRDTVDVWCQHWLQALLEKYEDKDTNNLHEAALFYKMLPNHTFTTTGGSSSRGKQSKERVMVLFGANATGEKKLPFKGSFSREGGEAAVLPKCNHSEYMHLQK</sequence>
<accession>A0ACB8DVL1</accession>
<dbReference type="EMBL" id="CM023470">
    <property type="protein sequence ID" value="KAH7978313.1"/>
    <property type="molecule type" value="Genomic_DNA"/>
</dbReference>
<reference evidence="1" key="1">
    <citation type="submission" date="2020-05" db="EMBL/GenBank/DDBJ databases">
        <title>Large-scale comparative analyses of tick genomes elucidate their genetic diversity and vector capacities.</title>
        <authorList>
            <person name="Jia N."/>
            <person name="Wang J."/>
            <person name="Shi W."/>
            <person name="Du L."/>
            <person name="Sun Y."/>
            <person name="Zhan W."/>
            <person name="Jiang J."/>
            <person name="Wang Q."/>
            <person name="Zhang B."/>
            <person name="Ji P."/>
            <person name="Sakyi L.B."/>
            <person name="Cui X."/>
            <person name="Yuan T."/>
            <person name="Jiang B."/>
            <person name="Yang W."/>
            <person name="Lam T.T.-Y."/>
            <person name="Chang Q."/>
            <person name="Ding S."/>
            <person name="Wang X."/>
            <person name="Zhu J."/>
            <person name="Ruan X."/>
            <person name="Zhao L."/>
            <person name="Wei J."/>
            <person name="Que T."/>
            <person name="Du C."/>
            <person name="Cheng J."/>
            <person name="Dai P."/>
            <person name="Han X."/>
            <person name="Huang E."/>
            <person name="Gao Y."/>
            <person name="Liu J."/>
            <person name="Shao H."/>
            <person name="Ye R."/>
            <person name="Li L."/>
            <person name="Wei W."/>
            <person name="Wang X."/>
            <person name="Wang C."/>
            <person name="Yang T."/>
            <person name="Huo Q."/>
            <person name="Li W."/>
            <person name="Guo W."/>
            <person name="Chen H."/>
            <person name="Zhou L."/>
            <person name="Ni X."/>
            <person name="Tian J."/>
            <person name="Zhou Y."/>
            <person name="Sheng Y."/>
            <person name="Liu T."/>
            <person name="Pan Y."/>
            <person name="Xia L."/>
            <person name="Li J."/>
            <person name="Zhao F."/>
            <person name="Cao W."/>
        </authorList>
    </citation>
    <scope>NUCLEOTIDE SEQUENCE</scope>
    <source>
        <strain evidence="1">Dsil-2018</strain>
    </source>
</reference>
<proteinExistence type="predicted"/>
<protein>
    <submittedName>
        <fullName evidence="1">Uncharacterized protein</fullName>
    </submittedName>
</protein>